<evidence type="ECO:0000256" key="2">
    <source>
        <dbReference type="ARBA" id="ARBA00022475"/>
    </source>
</evidence>
<reference evidence="8 9" key="1">
    <citation type="submission" date="2021-10" db="EMBL/GenBank/DDBJ databases">
        <title>Anaerobic single-cell dispensing facilitates the cultivation of human gut bacteria.</title>
        <authorList>
            <person name="Afrizal A."/>
        </authorList>
    </citation>
    <scope>NUCLEOTIDE SEQUENCE [LARGE SCALE GENOMIC DNA]</scope>
    <source>
        <strain evidence="8 9">CLA-AA-H273</strain>
    </source>
</reference>
<comment type="catalytic activity">
    <reaction evidence="7">
        <text>L-cysteinyl-[prolipoprotein] + a 1,2-diacyl-sn-glycero-3-phospho-(1'-sn-glycerol) = an S-1,2-diacyl-sn-glyceryl-L-cysteinyl-[prolipoprotein] + sn-glycerol 1-phosphate + H(+)</text>
        <dbReference type="Rhea" id="RHEA:56712"/>
        <dbReference type="Rhea" id="RHEA-COMP:14679"/>
        <dbReference type="Rhea" id="RHEA-COMP:14680"/>
        <dbReference type="ChEBI" id="CHEBI:15378"/>
        <dbReference type="ChEBI" id="CHEBI:29950"/>
        <dbReference type="ChEBI" id="CHEBI:57685"/>
        <dbReference type="ChEBI" id="CHEBI:64716"/>
        <dbReference type="ChEBI" id="CHEBI:140658"/>
        <dbReference type="EC" id="2.5.1.145"/>
    </reaction>
</comment>
<sequence>MMNAGDIAFPHLGIYLENVPRSFSVFGFEIAFYGLIIGIGVLAGILMAVHQAKLTGENPDTIWDFAIYAVIFSVIGARIYYVVFAWDYYKDNLLSIFNTRNGGMAIYGGVIGAFLTLLIYCRIKKINPFRLGDLCVPGLILGQIIGRWGNFMNREVFGEYTDSFLAMRLPIEAVRSRDISENVAAHIIDGTNYIQVHPTFLYESLWNLVILILMLVYRKHKKFEGEICLLYFGGYGLGRFWIEGIRTDTLFIPGTTLAVSQVLSLCMVIFAVVTDVVVRIRLEKQPKVEKY</sequence>
<dbReference type="EC" id="2.5.1.145" evidence="7"/>
<evidence type="ECO:0000256" key="4">
    <source>
        <dbReference type="ARBA" id="ARBA00022692"/>
    </source>
</evidence>
<dbReference type="Proteomes" id="UP001197795">
    <property type="component" value="Unassembled WGS sequence"/>
</dbReference>
<feature type="transmembrane region" description="Helical" evidence="7">
    <location>
        <begin position="223"/>
        <end position="242"/>
    </location>
</feature>
<evidence type="ECO:0000256" key="5">
    <source>
        <dbReference type="ARBA" id="ARBA00022989"/>
    </source>
</evidence>
<dbReference type="RefSeq" id="WP_227732269.1">
    <property type="nucleotide sequence ID" value="NZ_JAJEPV010000004.1"/>
</dbReference>
<keyword evidence="6 7" id="KW-0472">Membrane</keyword>
<feature type="binding site" evidence="7">
    <location>
        <position position="147"/>
    </location>
    <ligand>
        <name>a 1,2-diacyl-sn-glycero-3-phospho-(1'-sn-glycerol)</name>
        <dbReference type="ChEBI" id="CHEBI:64716"/>
    </ligand>
</feature>
<keyword evidence="5 7" id="KW-1133">Transmembrane helix</keyword>
<feature type="transmembrane region" description="Helical" evidence="7">
    <location>
        <begin position="61"/>
        <end position="84"/>
    </location>
</feature>
<dbReference type="EMBL" id="JAJEPV010000004">
    <property type="protein sequence ID" value="MCC2118489.1"/>
    <property type="molecule type" value="Genomic_DNA"/>
</dbReference>
<comment type="function">
    <text evidence="7">Catalyzes the transfer of the diacylglyceryl group from phosphatidylglycerol to the sulfhydryl group of the N-terminal cysteine of a prolipoprotein, the first step in the formation of mature lipoproteins.</text>
</comment>
<evidence type="ECO:0000256" key="7">
    <source>
        <dbReference type="HAMAP-Rule" id="MF_01147"/>
    </source>
</evidence>
<keyword evidence="4 7" id="KW-0812">Transmembrane</keyword>
<evidence type="ECO:0000256" key="6">
    <source>
        <dbReference type="ARBA" id="ARBA00023136"/>
    </source>
</evidence>
<evidence type="ECO:0000313" key="9">
    <source>
        <dbReference type="Proteomes" id="UP001197795"/>
    </source>
</evidence>
<dbReference type="GO" id="GO:0008961">
    <property type="term" value="F:phosphatidylglycerol-prolipoprotein diacylglyceryl transferase activity"/>
    <property type="evidence" value="ECO:0007669"/>
    <property type="project" value="UniProtKB-UniRule"/>
</dbReference>
<feature type="transmembrane region" description="Helical" evidence="7">
    <location>
        <begin position="262"/>
        <end position="282"/>
    </location>
</feature>
<evidence type="ECO:0000256" key="3">
    <source>
        <dbReference type="ARBA" id="ARBA00022679"/>
    </source>
</evidence>
<comment type="subcellular location">
    <subcellularLocation>
        <location evidence="7">Cell membrane</location>
        <topology evidence="7">Multi-pass membrane protein</topology>
    </subcellularLocation>
</comment>
<dbReference type="PANTHER" id="PTHR30589:SF0">
    <property type="entry name" value="PHOSPHATIDYLGLYCEROL--PROLIPOPROTEIN DIACYLGLYCERYL TRANSFERASE"/>
    <property type="match status" value="1"/>
</dbReference>
<proteinExistence type="inferred from homology"/>
<dbReference type="NCBIfam" id="TIGR00544">
    <property type="entry name" value="lgt"/>
    <property type="match status" value="1"/>
</dbReference>
<dbReference type="PROSITE" id="PS01311">
    <property type="entry name" value="LGT"/>
    <property type="match status" value="1"/>
</dbReference>
<gene>
    <name evidence="7 8" type="primary">lgt</name>
    <name evidence="8" type="ORF">LKD75_02595</name>
</gene>
<protein>
    <recommendedName>
        <fullName evidence="7">Phosphatidylglycerol--prolipoprotein diacylglyceryl transferase</fullName>
        <ecNumber evidence="7">2.5.1.145</ecNumber>
    </recommendedName>
</protein>
<dbReference type="PANTHER" id="PTHR30589">
    <property type="entry name" value="PROLIPOPROTEIN DIACYLGLYCERYL TRANSFERASE"/>
    <property type="match status" value="1"/>
</dbReference>
<dbReference type="HAMAP" id="MF_01147">
    <property type="entry name" value="Lgt"/>
    <property type="match status" value="1"/>
</dbReference>
<dbReference type="InterPro" id="IPR001640">
    <property type="entry name" value="Lgt"/>
</dbReference>
<keyword evidence="9" id="KW-1185">Reference proteome</keyword>
<keyword evidence="2 7" id="KW-1003">Cell membrane</keyword>
<keyword evidence="3 7" id="KW-0808">Transferase</keyword>
<comment type="caution">
    <text evidence="8">The sequence shown here is derived from an EMBL/GenBank/DDBJ whole genome shotgun (WGS) entry which is preliminary data.</text>
</comment>
<organism evidence="8 9">
    <name type="scientific">Waltera acetigignens</name>
    <dbReference type="NCBI Taxonomy" id="2981769"/>
    <lineage>
        <taxon>Bacteria</taxon>
        <taxon>Bacillati</taxon>
        <taxon>Bacillota</taxon>
        <taxon>Clostridia</taxon>
        <taxon>Lachnospirales</taxon>
        <taxon>Lachnospiraceae</taxon>
        <taxon>Waltera</taxon>
    </lineage>
</organism>
<comment type="pathway">
    <text evidence="7">Protein modification; lipoprotein biosynthesis (diacylglyceryl transfer).</text>
</comment>
<accession>A0AAE2ZXT6</accession>
<feature type="transmembrane region" description="Helical" evidence="7">
    <location>
        <begin position="104"/>
        <end position="121"/>
    </location>
</feature>
<feature type="transmembrane region" description="Helical" evidence="7">
    <location>
        <begin position="30"/>
        <end position="49"/>
    </location>
</feature>
<dbReference type="Pfam" id="PF01790">
    <property type="entry name" value="LGT"/>
    <property type="match status" value="1"/>
</dbReference>
<dbReference type="GO" id="GO:0005886">
    <property type="term" value="C:plasma membrane"/>
    <property type="evidence" value="ECO:0007669"/>
    <property type="project" value="UniProtKB-SubCell"/>
</dbReference>
<evidence type="ECO:0000256" key="1">
    <source>
        <dbReference type="ARBA" id="ARBA00007150"/>
    </source>
</evidence>
<dbReference type="AlphaFoldDB" id="A0AAE2ZXT6"/>
<name>A0AAE2ZXT6_9FIRM</name>
<comment type="similarity">
    <text evidence="1 7">Belongs to the Lgt family.</text>
</comment>
<evidence type="ECO:0000313" key="8">
    <source>
        <dbReference type="EMBL" id="MCC2118489.1"/>
    </source>
</evidence>
<dbReference type="GO" id="GO:0042158">
    <property type="term" value="P:lipoprotein biosynthetic process"/>
    <property type="evidence" value="ECO:0007669"/>
    <property type="project" value="UniProtKB-UniRule"/>
</dbReference>